<gene>
    <name evidence="8" type="ORF">DES51_10158</name>
</gene>
<dbReference type="PROSITE" id="PS51093">
    <property type="entry name" value="PTS_EIIA_TYPE_1"/>
    <property type="match status" value="1"/>
</dbReference>
<dbReference type="STRING" id="1034346.GCA_000313565_00057"/>
<evidence type="ECO:0000256" key="6">
    <source>
        <dbReference type="ARBA" id="ARBA00022777"/>
    </source>
</evidence>
<dbReference type="GO" id="GO:0005737">
    <property type="term" value="C:cytoplasm"/>
    <property type="evidence" value="ECO:0007669"/>
    <property type="project" value="UniProtKB-SubCell"/>
</dbReference>
<keyword evidence="4" id="KW-0808">Transferase</keyword>
<protein>
    <submittedName>
        <fullName evidence="8">PTS system IIA component (Glc family)</fullName>
    </submittedName>
</protein>
<comment type="caution">
    <text evidence="8">The sequence shown here is derived from an EMBL/GenBank/DDBJ whole genome shotgun (WGS) entry which is preliminary data.</text>
</comment>
<dbReference type="SUPFAM" id="SSF51261">
    <property type="entry name" value="Duplicated hybrid motif"/>
    <property type="match status" value="1"/>
</dbReference>
<comment type="subcellular location">
    <subcellularLocation>
        <location evidence="1">Cytoplasm</location>
    </subcellularLocation>
</comment>
<proteinExistence type="predicted"/>
<dbReference type="PANTHER" id="PTHR45008:SF1">
    <property type="entry name" value="PTS SYSTEM GLUCOSE-SPECIFIC EIIA COMPONENT"/>
    <property type="match status" value="1"/>
</dbReference>
<reference evidence="8 9" key="1">
    <citation type="submission" date="2018-05" db="EMBL/GenBank/DDBJ databases">
        <title>Genomic Encyclopedia of Type Strains, Phase IV (KMG-IV): sequencing the most valuable type-strain genomes for metagenomic binning, comparative biology and taxonomic classification.</title>
        <authorList>
            <person name="Goeker M."/>
        </authorList>
    </citation>
    <scope>NUCLEOTIDE SEQUENCE [LARGE SCALE GENOMIC DNA]</scope>
    <source>
        <strain evidence="8 9">JC118</strain>
    </source>
</reference>
<dbReference type="NCBIfam" id="TIGR00830">
    <property type="entry name" value="PTBA"/>
    <property type="match status" value="1"/>
</dbReference>
<dbReference type="EMBL" id="QJKH01000001">
    <property type="protein sequence ID" value="PXX81453.1"/>
    <property type="molecule type" value="Genomic_DNA"/>
</dbReference>
<sequence>MFDFLNKAALPANAIAAAATGKLIPLENVKDEVFAQKMLGEGAAIIPDSEIVAAPISGRISMIYPTLHAFGITSKTGLEVLVHIGINTVELKGKGFKCYVKEGEQVHCGDKIVRFDSYLMNQEGYDMSIMILFPNCQQELKIIKEGHVKRGKSIIAEIGGEQK</sequence>
<dbReference type="Proteomes" id="UP000247612">
    <property type="component" value="Unassembled WGS sequence"/>
</dbReference>
<keyword evidence="6" id="KW-0418">Kinase</keyword>
<name>A0A318L7L6_9FIRM</name>
<keyword evidence="3" id="KW-0762">Sugar transport</keyword>
<dbReference type="PROSITE" id="PS00371">
    <property type="entry name" value="PTS_EIIA_TYPE_1_HIS"/>
    <property type="match status" value="1"/>
</dbReference>
<dbReference type="GO" id="GO:0016301">
    <property type="term" value="F:kinase activity"/>
    <property type="evidence" value="ECO:0007669"/>
    <property type="project" value="UniProtKB-KW"/>
</dbReference>
<feature type="domain" description="PTS EIIA type-1" evidence="7">
    <location>
        <begin position="31"/>
        <end position="135"/>
    </location>
</feature>
<evidence type="ECO:0000256" key="1">
    <source>
        <dbReference type="ARBA" id="ARBA00004496"/>
    </source>
</evidence>
<dbReference type="PANTHER" id="PTHR45008">
    <property type="entry name" value="PTS SYSTEM GLUCOSE-SPECIFIC EIIA COMPONENT"/>
    <property type="match status" value="1"/>
</dbReference>
<evidence type="ECO:0000256" key="5">
    <source>
        <dbReference type="ARBA" id="ARBA00022683"/>
    </source>
</evidence>
<evidence type="ECO:0000256" key="4">
    <source>
        <dbReference type="ARBA" id="ARBA00022679"/>
    </source>
</evidence>
<evidence type="ECO:0000313" key="9">
    <source>
        <dbReference type="Proteomes" id="UP000247612"/>
    </source>
</evidence>
<evidence type="ECO:0000259" key="7">
    <source>
        <dbReference type="PROSITE" id="PS51093"/>
    </source>
</evidence>
<organism evidence="8 9">
    <name type="scientific">Dielma fastidiosa</name>
    <dbReference type="NCBI Taxonomy" id="1034346"/>
    <lineage>
        <taxon>Bacteria</taxon>
        <taxon>Bacillati</taxon>
        <taxon>Bacillota</taxon>
        <taxon>Erysipelotrichia</taxon>
        <taxon>Erysipelotrichales</taxon>
        <taxon>Erysipelotrichaceae</taxon>
        <taxon>Dielma</taxon>
    </lineage>
</organism>
<dbReference type="GeneID" id="94442226"/>
<keyword evidence="9" id="KW-1185">Reference proteome</keyword>
<keyword evidence="5" id="KW-0598">Phosphotransferase system</keyword>
<dbReference type="OrthoDB" id="92465at2"/>
<dbReference type="Gene3D" id="2.70.70.10">
    <property type="entry name" value="Glucose Permease (Domain IIA)"/>
    <property type="match status" value="1"/>
</dbReference>
<evidence type="ECO:0000256" key="2">
    <source>
        <dbReference type="ARBA" id="ARBA00022448"/>
    </source>
</evidence>
<accession>A0A318L7L6</accession>
<dbReference type="RefSeq" id="WP_022936369.1">
    <property type="nucleotide sequence ID" value="NZ_CABKRQ010000001.1"/>
</dbReference>
<dbReference type="InterPro" id="IPR050890">
    <property type="entry name" value="PTS_EIIA_component"/>
</dbReference>
<dbReference type="InterPro" id="IPR001127">
    <property type="entry name" value="PTS_EIIA_1_perm"/>
</dbReference>
<keyword evidence="2" id="KW-0813">Transport</keyword>
<dbReference type="GO" id="GO:0009401">
    <property type="term" value="P:phosphoenolpyruvate-dependent sugar phosphotransferase system"/>
    <property type="evidence" value="ECO:0007669"/>
    <property type="project" value="UniProtKB-KW"/>
</dbReference>
<evidence type="ECO:0000256" key="3">
    <source>
        <dbReference type="ARBA" id="ARBA00022597"/>
    </source>
</evidence>
<evidence type="ECO:0000313" key="8">
    <source>
        <dbReference type="EMBL" id="PXX81453.1"/>
    </source>
</evidence>
<dbReference type="Pfam" id="PF00358">
    <property type="entry name" value="PTS_EIIA_1"/>
    <property type="match status" value="1"/>
</dbReference>
<dbReference type="FunFam" id="2.70.70.10:FF:000001">
    <property type="entry name" value="PTS system glucose-specific IIA component"/>
    <property type="match status" value="1"/>
</dbReference>
<dbReference type="InterPro" id="IPR011055">
    <property type="entry name" value="Dup_hybrid_motif"/>
</dbReference>
<dbReference type="AlphaFoldDB" id="A0A318L7L6"/>